<dbReference type="Pfam" id="PF02949">
    <property type="entry name" value="7tm_6"/>
    <property type="match status" value="1"/>
</dbReference>
<dbReference type="GO" id="GO:0005886">
    <property type="term" value="C:plasma membrane"/>
    <property type="evidence" value="ECO:0007669"/>
    <property type="project" value="UniProtKB-SubCell"/>
</dbReference>
<evidence type="ECO:0000256" key="10">
    <source>
        <dbReference type="SAM" id="Phobius"/>
    </source>
</evidence>
<dbReference type="PANTHER" id="PTHR21137">
    <property type="entry name" value="ODORANT RECEPTOR"/>
    <property type="match status" value="1"/>
</dbReference>
<organism evidence="11">
    <name type="scientific">Aulacocentrum confusum</name>
    <dbReference type="NCBI Taxonomy" id="2767324"/>
    <lineage>
        <taxon>Eukaryota</taxon>
        <taxon>Metazoa</taxon>
        <taxon>Ecdysozoa</taxon>
        <taxon>Arthropoda</taxon>
        <taxon>Hexapoda</taxon>
        <taxon>Insecta</taxon>
        <taxon>Pterygota</taxon>
        <taxon>Neoptera</taxon>
        <taxon>Endopterygota</taxon>
        <taxon>Hymenoptera</taxon>
        <taxon>Apocrita</taxon>
        <taxon>Ichneumonoidea</taxon>
        <taxon>Braconidae</taxon>
        <taxon>Macrocentrinae</taxon>
        <taxon>Aulacocentrum</taxon>
    </lineage>
</organism>
<dbReference type="PANTHER" id="PTHR21137:SF35">
    <property type="entry name" value="ODORANT RECEPTOR 19A-RELATED"/>
    <property type="match status" value="1"/>
</dbReference>
<evidence type="ECO:0000256" key="6">
    <source>
        <dbReference type="ARBA" id="ARBA00022989"/>
    </source>
</evidence>
<comment type="subcellular location">
    <subcellularLocation>
        <location evidence="1">Cell membrane</location>
        <topology evidence="1">Multi-pass membrane protein</topology>
    </subcellularLocation>
</comment>
<keyword evidence="3" id="KW-0716">Sensory transduction</keyword>
<protein>
    <submittedName>
        <fullName evidence="11">Olfactory receptor 106</fullName>
    </submittedName>
</protein>
<dbReference type="EMBL" id="MT671046">
    <property type="protein sequence ID" value="QNL15050.1"/>
    <property type="molecule type" value="mRNA"/>
</dbReference>
<feature type="transmembrane region" description="Helical" evidence="10">
    <location>
        <begin position="162"/>
        <end position="182"/>
    </location>
</feature>
<feature type="transmembrane region" description="Helical" evidence="10">
    <location>
        <begin position="126"/>
        <end position="150"/>
    </location>
</feature>
<dbReference type="AlphaFoldDB" id="A0A7G8Z9C5"/>
<keyword evidence="8 11" id="KW-0675">Receptor</keyword>
<keyword evidence="5" id="KW-0552">Olfaction</keyword>
<name>A0A7G8Z9C5_9HYME</name>
<keyword evidence="6 10" id="KW-1133">Transmembrane helix</keyword>
<evidence type="ECO:0000256" key="1">
    <source>
        <dbReference type="ARBA" id="ARBA00004651"/>
    </source>
</evidence>
<proteinExistence type="evidence at transcript level"/>
<dbReference type="GO" id="GO:0005549">
    <property type="term" value="F:odorant binding"/>
    <property type="evidence" value="ECO:0007669"/>
    <property type="project" value="InterPro"/>
</dbReference>
<evidence type="ECO:0000256" key="5">
    <source>
        <dbReference type="ARBA" id="ARBA00022725"/>
    </source>
</evidence>
<dbReference type="GO" id="GO:0004984">
    <property type="term" value="F:olfactory receptor activity"/>
    <property type="evidence" value="ECO:0007669"/>
    <property type="project" value="InterPro"/>
</dbReference>
<evidence type="ECO:0000256" key="4">
    <source>
        <dbReference type="ARBA" id="ARBA00022692"/>
    </source>
</evidence>
<sequence>MLVIYFFFCPIYFGIFMRTVNNITDQDTKILPLQTIYFYDISTNNRYYFTLLNQIISSVISATIYTGMDVLFGVFVLHVCCQLKILANNIEKMGDNNNFQYLLKIYIRKHYQLIRFADQIEEVFNLMLLAVFASVIITLCVLEFSLITVLSGNSADISMMHVIFDLQFMLTFIFLMFIYSWVGESLVTQVIKHHL</sequence>
<keyword evidence="2" id="KW-1003">Cell membrane</keyword>
<gene>
    <name evidence="11" type="primary">OR106</name>
</gene>
<reference evidence="11" key="1">
    <citation type="submission" date="2020-06" db="EMBL/GenBank/DDBJ databases">
        <authorList>
            <person name="Sheng S."/>
        </authorList>
    </citation>
    <scope>NUCLEOTIDE SEQUENCE</scope>
    <source>
        <tissue evidence="11">Antenna</tissue>
    </source>
</reference>
<keyword evidence="7 10" id="KW-0472">Membrane</keyword>
<accession>A0A7G8Z9C5</accession>
<dbReference type="GO" id="GO:0007165">
    <property type="term" value="P:signal transduction"/>
    <property type="evidence" value="ECO:0007669"/>
    <property type="project" value="UniProtKB-KW"/>
</dbReference>
<keyword evidence="4 10" id="KW-0812">Transmembrane</keyword>
<evidence type="ECO:0000256" key="2">
    <source>
        <dbReference type="ARBA" id="ARBA00022475"/>
    </source>
</evidence>
<evidence type="ECO:0000256" key="8">
    <source>
        <dbReference type="ARBA" id="ARBA00023170"/>
    </source>
</evidence>
<keyword evidence="9" id="KW-0807">Transducer</keyword>
<evidence type="ECO:0000313" key="11">
    <source>
        <dbReference type="EMBL" id="QNL15050.1"/>
    </source>
</evidence>
<evidence type="ECO:0000256" key="9">
    <source>
        <dbReference type="ARBA" id="ARBA00023224"/>
    </source>
</evidence>
<evidence type="ECO:0000256" key="7">
    <source>
        <dbReference type="ARBA" id="ARBA00023136"/>
    </source>
</evidence>
<dbReference type="InterPro" id="IPR004117">
    <property type="entry name" value="7tm6_olfct_rcpt"/>
</dbReference>
<feature type="transmembrane region" description="Helical" evidence="10">
    <location>
        <begin position="47"/>
        <end position="68"/>
    </location>
</feature>
<evidence type="ECO:0000256" key="3">
    <source>
        <dbReference type="ARBA" id="ARBA00022606"/>
    </source>
</evidence>